<organism evidence="13 14">
    <name type="scientific">Muricoccus nepalensis</name>
    <dbReference type="NCBI Taxonomy" id="1854500"/>
    <lineage>
        <taxon>Bacteria</taxon>
        <taxon>Pseudomonadati</taxon>
        <taxon>Pseudomonadota</taxon>
        <taxon>Alphaproteobacteria</taxon>
        <taxon>Acetobacterales</taxon>
        <taxon>Roseomonadaceae</taxon>
        <taxon>Muricoccus</taxon>
    </lineage>
</organism>
<evidence type="ECO:0000256" key="5">
    <source>
        <dbReference type="ARBA" id="ARBA00022519"/>
    </source>
</evidence>
<feature type="chain" id="PRO_5021290309" evidence="8">
    <location>
        <begin position="21"/>
        <end position="392"/>
    </location>
</feature>
<keyword evidence="4" id="KW-1003">Cell membrane</keyword>
<dbReference type="Pfam" id="PF25876">
    <property type="entry name" value="HH_MFP_RND"/>
    <property type="match status" value="1"/>
</dbReference>
<dbReference type="PANTHER" id="PTHR30469">
    <property type="entry name" value="MULTIDRUG RESISTANCE PROTEIN MDTA"/>
    <property type="match status" value="1"/>
</dbReference>
<dbReference type="SUPFAM" id="SSF111369">
    <property type="entry name" value="HlyD-like secretion proteins"/>
    <property type="match status" value="1"/>
</dbReference>
<evidence type="ECO:0000256" key="1">
    <source>
        <dbReference type="ARBA" id="ARBA00004236"/>
    </source>
</evidence>
<feature type="compositionally biased region" description="Low complexity" evidence="7">
    <location>
        <begin position="373"/>
        <end position="392"/>
    </location>
</feature>
<feature type="region of interest" description="Disordered" evidence="7">
    <location>
        <begin position="361"/>
        <end position="392"/>
    </location>
</feature>
<keyword evidence="3" id="KW-0813">Transport</keyword>
<evidence type="ECO:0000256" key="2">
    <source>
        <dbReference type="ARBA" id="ARBA00009477"/>
    </source>
</evidence>
<keyword evidence="8" id="KW-0732">Signal</keyword>
<evidence type="ECO:0000259" key="11">
    <source>
        <dbReference type="Pfam" id="PF25944"/>
    </source>
</evidence>
<feature type="domain" description="Multidrug resistance protein MdtA-like beta-barrel" evidence="11">
    <location>
        <begin position="206"/>
        <end position="286"/>
    </location>
</feature>
<dbReference type="InterPro" id="IPR058627">
    <property type="entry name" value="MdtA-like_C"/>
</dbReference>
<evidence type="ECO:0000256" key="4">
    <source>
        <dbReference type="ARBA" id="ARBA00022475"/>
    </source>
</evidence>
<evidence type="ECO:0000256" key="3">
    <source>
        <dbReference type="ARBA" id="ARBA00022448"/>
    </source>
</evidence>
<reference evidence="13 14" key="1">
    <citation type="journal article" date="2019" name="Environ. Microbiol.">
        <title>Species interactions and distinct microbial communities in high Arctic permafrost affected cryosols are associated with the CH4 and CO2 gas fluxes.</title>
        <authorList>
            <person name="Altshuler I."/>
            <person name="Hamel J."/>
            <person name="Turney S."/>
            <person name="Magnuson E."/>
            <person name="Levesque R."/>
            <person name="Greer C."/>
            <person name="Whyte L.G."/>
        </authorList>
    </citation>
    <scope>NUCLEOTIDE SEQUENCE [LARGE SCALE GENOMIC DNA]</scope>
    <source>
        <strain evidence="13 14">S9.3B</strain>
    </source>
</reference>
<dbReference type="PANTHER" id="PTHR30469:SF36">
    <property type="entry name" value="BLL3903 PROTEIN"/>
    <property type="match status" value="1"/>
</dbReference>
<evidence type="ECO:0000259" key="9">
    <source>
        <dbReference type="Pfam" id="PF25876"/>
    </source>
</evidence>
<proteinExistence type="inferred from homology"/>
<evidence type="ECO:0000259" key="10">
    <source>
        <dbReference type="Pfam" id="PF25917"/>
    </source>
</evidence>
<dbReference type="Proteomes" id="UP000317078">
    <property type="component" value="Unassembled WGS sequence"/>
</dbReference>
<evidence type="ECO:0000259" key="12">
    <source>
        <dbReference type="Pfam" id="PF25967"/>
    </source>
</evidence>
<comment type="similarity">
    <text evidence="2">Belongs to the membrane fusion protein (MFP) (TC 8.A.1) family.</text>
</comment>
<dbReference type="OrthoDB" id="9783047at2"/>
<feature type="signal peptide" evidence="8">
    <location>
        <begin position="1"/>
        <end position="20"/>
    </location>
</feature>
<dbReference type="Pfam" id="PF25944">
    <property type="entry name" value="Beta-barrel_RND"/>
    <property type="match status" value="1"/>
</dbReference>
<evidence type="ECO:0000256" key="7">
    <source>
        <dbReference type="SAM" id="MobiDB-lite"/>
    </source>
</evidence>
<keyword evidence="6" id="KW-0472">Membrane</keyword>
<dbReference type="InterPro" id="IPR058626">
    <property type="entry name" value="MdtA-like_b-barrel"/>
</dbReference>
<keyword evidence="14" id="KW-1185">Reference proteome</keyword>
<accession>A0A502GFC5</accession>
<dbReference type="InterPro" id="IPR058625">
    <property type="entry name" value="MdtA-like_BSH"/>
</dbReference>
<dbReference type="GO" id="GO:0015562">
    <property type="term" value="F:efflux transmembrane transporter activity"/>
    <property type="evidence" value="ECO:0007669"/>
    <property type="project" value="TreeGrafter"/>
</dbReference>
<keyword evidence="5" id="KW-0997">Cell inner membrane</keyword>
<protein>
    <submittedName>
        <fullName evidence="13">Efflux RND transporter periplasmic adaptor subunit</fullName>
    </submittedName>
</protein>
<dbReference type="Gene3D" id="2.40.420.20">
    <property type="match status" value="1"/>
</dbReference>
<sequence length="392" mass="40737">MRAVIAALCLALGAALPARAQAPAPAQDGAPPVSVAAAPASVGAVPVEVTANGTAQPISVISVRSRVDGQIERVHVEEGQIVKAGDLLFTLDSRTAQALLAQQEANLARDRAQLERAQSDARRYASLRSDAYASAQRAEQASADATALAATVKADEAIVAQTRLSIDFATIRAEAAGRLGSLPFKAGNFVRASEGAVLATITQTDPILVAFSVPERWLAELRAAQGRGEAARVRAQAPGETSRPAQGELVFVDSAVDTATGTIQLKARFSNESSRLWPGQYLEVVMIPRTDAQATSVPVAAVRVGQGGSFLYAVTPENTARRVPVKVLRYASGRAVIEGGVADGERVVTEGIERLRDGARVAVRAPGTPPGGRPQAQGGQPPATQQAQADAR</sequence>
<dbReference type="Pfam" id="PF25967">
    <property type="entry name" value="RND-MFP_C"/>
    <property type="match status" value="1"/>
</dbReference>
<evidence type="ECO:0000313" key="13">
    <source>
        <dbReference type="EMBL" id="TPG60594.1"/>
    </source>
</evidence>
<gene>
    <name evidence="13" type="ORF">EAH89_04355</name>
</gene>
<name>A0A502GFC5_9PROT</name>
<feature type="domain" description="Multidrug resistance protein MdtA-like barrel-sandwich hybrid" evidence="10">
    <location>
        <begin position="60"/>
        <end position="202"/>
    </location>
</feature>
<dbReference type="InterPro" id="IPR058624">
    <property type="entry name" value="MdtA-like_HH"/>
</dbReference>
<dbReference type="Gene3D" id="2.40.30.170">
    <property type="match status" value="1"/>
</dbReference>
<dbReference type="EMBL" id="RCZP01000002">
    <property type="protein sequence ID" value="TPG60594.1"/>
    <property type="molecule type" value="Genomic_DNA"/>
</dbReference>
<evidence type="ECO:0000313" key="14">
    <source>
        <dbReference type="Proteomes" id="UP000317078"/>
    </source>
</evidence>
<dbReference type="Gene3D" id="2.40.50.100">
    <property type="match status" value="1"/>
</dbReference>
<comment type="subcellular location">
    <subcellularLocation>
        <location evidence="1">Cell membrane</location>
    </subcellularLocation>
</comment>
<evidence type="ECO:0000256" key="6">
    <source>
        <dbReference type="ARBA" id="ARBA00023136"/>
    </source>
</evidence>
<dbReference type="AlphaFoldDB" id="A0A502GFC5"/>
<evidence type="ECO:0000256" key="8">
    <source>
        <dbReference type="SAM" id="SignalP"/>
    </source>
</evidence>
<feature type="domain" description="Multidrug resistance protein MdtA-like C-terminal permuted SH3" evidence="12">
    <location>
        <begin position="294"/>
        <end position="354"/>
    </location>
</feature>
<dbReference type="NCBIfam" id="TIGR01730">
    <property type="entry name" value="RND_mfp"/>
    <property type="match status" value="1"/>
</dbReference>
<dbReference type="Gene3D" id="1.10.287.470">
    <property type="entry name" value="Helix hairpin bin"/>
    <property type="match status" value="1"/>
</dbReference>
<feature type="domain" description="Multidrug resistance protein MdtA-like alpha-helical hairpin" evidence="9">
    <location>
        <begin position="100"/>
        <end position="168"/>
    </location>
</feature>
<dbReference type="GO" id="GO:1990281">
    <property type="term" value="C:efflux pump complex"/>
    <property type="evidence" value="ECO:0007669"/>
    <property type="project" value="TreeGrafter"/>
</dbReference>
<dbReference type="RefSeq" id="WP_140881524.1">
    <property type="nucleotide sequence ID" value="NZ_RCZP01000002.1"/>
</dbReference>
<comment type="caution">
    <text evidence="13">The sequence shown here is derived from an EMBL/GenBank/DDBJ whole genome shotgun (WGS) entry which is preliminary data.</text>
</comment>
<dbReference type="InterPro" id="IPR006143">
    <property type="entry name" value="RND_pump_MFP"/>
</dbReference>
<dbReference type="Pfam" id="PF25917">
    <property type="entry name" value="BSH_RND"/>
    <property type="match status" value="1"/>
</dbReference>